<evidence type="ECO:0000313" key="1">
    <source>
        <dbReference type="EMBL" id="TDQ80865.1"/>
    </source>
</evidence>
<evidence type="ECO:0000313" key="2">
    <source>
        <dbReference type="Proteomes" id="UP000295783"/>
    </source>
</evidence>
<gene>
    <name evidence="1" type="ORF">A8950_2734</name>
</gene>
<protein>
    <recommendedName>
        <fullName evidence="3">Alpha/beta hydrolase family protein</fullName>
    </recommendedName>
</protein>
<accession>A0A4R6WP99</accession>
<keyword evidence="2" id="KW-1185">Reference proteome</keyword>
<dbReference type="Proteomes" id="UP000295783">
    <property type="component" value="Unassembled WGS sequence"/>
</dbReference>
<name>A0A4R6WP99_9PROT</name>
<dbReference type="SUPFAM" id="SSF53474">
    <property type="entry name" value="alpha/beta-Hydrolases"/>
    <property type="match status" value="1"/>
</dbReference>
<evidence type="ECO:0008006" key="3">
    <source>
        <dbReference type="Google" id="ProtNLM"/>
    </source>
</evidence>
<dbReference type="Gene3D" id="3.40.50.1820">
    <property type="entry name" value="alpha/beta hydrolase"/>
    <property type="match status" value="1"/>
</dbReference>
<sequence>MGRGVSQSSTLARLFAKPWVDPLCLWGMGWLLPAARCWGAAFSGDEAEFARELGLSDTPPAIATRVRQTGALRKLALVAQAEWEAAAFETAGDLPALERTRRATAHDYLGHRFSYLWFARRRRVPAARLDVPVLAELDTLDSDPDRFFALGQPVPVTRSVVIDHADVREYWLRLNSPDAPADQCYVHVYEGRRSDGRPLPSLIFGHGLGMEMEMMKGDMRGYRVLAAAHGCRILLPDAPGHNRRVAAGSYGGESFIMRPPLSGLLHFRKAARELGAIIAWCRGEGSGRVALGGISLGALTAQVTAQRMGTWPEAARPDGLLLLTTTDAVSALTFQSSLARITGLAPAAERAGWNAAAVARMGRYTDSEAPAPVAPENIVLLIGERDDVTPYDGGRRLAEKWQIPPENLFVRNQGHFSAAIGLGPDPAPFSRILALLNR</sequence>
<dbReference type="AlphaFoldDB" id="A0A4R6WP99"/>
<reference evidence="1 2" key="1">
    <citation type="submission" date="2019-03" db="EMBL/GenBank/DDBJ databases">
        <title>Genomic Encyclopedia of Type Strains, Phase III (KMG-III): the genomes of soil and plant-associated and newly described type strains.</title>
        <authorList>
            <person name="Whitman W."/>
        </authorList>
    </citation>
    <scope>NUCLEOTIDE SEQUENCE [LARGE SCALE GENOMIC DNA]</scope>
    <source>
        <strain evidence="1 2">CGMCC 1.7660</strain>
    </source>
</reference>
<comment type="caution">
    <text evidence="1">The sequence shown here is derived from an EMBL/GenBank/DDBJ whole genome shotgun (WGS) entry which is preliminary data.</text>
</comment>
<proteinExistence type="predicted"/>
<organism evidence="1 2">
    <name type="scientific">Dongia mobilis</name>
    <dbReference type="NCBI Taxonomy" id="578943"/>
    <lineage>
        <taxon>Bacteria</taxon>
        <taxon>Pseudomonadati</taxon>
        <taxon>Pseudomonadota</taxon>
        <taxon>Alphaproteobacteria</taxon>
        <taxon>Rhodospirillales</taxon>
        <taxon>Dongiaceae</taxon>
        <taxon>Dongia</taxon>
    </lineage>
</organism>
<dbReference type="EMBL" id="SNYW01000010">
    <property type="protein sequence ID" value="TDQ80865.1"/>
    <property type="molecule type" value="Genomic_DNA"/>
</dbReference>
<dbReference type="InterPro" id="IPR029058">
    <property type="entry name" value="AB_hydrolase_fold"/>
</dbReference>